<keyword evidence="9" id="KW-1185">Reference proteome</keyword>
<organism evidence="8 9">
    <name type="scientific">Patella caerulea</name>
    <name type="common">Rayed Mediterranean limpet</name>
    <dbReference type="NCBI Taxonomy" id="87958"/>
    <lineage>
        <taxon>Eukaryota</taxon>
        <taxon>Metazoa</taxon>
        <taxon>Spiralia</taxon>
        <taxon>Lophotrochozoa</taxon>
        <taxon>Mollusca</taxon>
        <taxon>Gastropoda</taxon>
        <taxon>Patellogastropoda</taxon>
        <taxon>Patelloidea</taxon>
        <taxon>Patellidae</taxon>
        <taxon>Patella</taxon>
    </lineage>
</organism>
<proteinExistence type="predicted"/>
<comment type="subcellular location">
    <subcellularLocation>
        <location evidence="1">Cytoplasm</location>
    </subcellularLocation>
</comment>
<dbReference type="CDD" id="cd00121">
    <property type="entry name" value="MATH"/>
    <property type="match status" value="1"/>
</dbReference>
<evidence type="ECO:0000313" key="8">
    <source>
        <dbReference type="EMBL" id="KAK6172520.1"/>
    </source>
</evidence>
<dbReference type="EMBL" id="JAZGQO010000011">
    <property type="protein sequence ID" value="KAK6172520.1"/>
    <property type="molecule type" value="Genomic_DNA"/>
</dbReference>
<dbReference type="Gene3D" id="3.30.40.10">
    <property type="entry name" value="Zinc/RING finger domain, C3HC4 (zinc finger)"/>
    <property type="match status" value="1"/>
</dbReference>
<dbReference type="PANTHER" id="PTHR25462">
    <property type="entry name" value="BONUS, ISOFORM C-RELATED"/>
    <property type="match status" value="1"/>
</dbReference>
<reference evidence="8 9" key="1">
    <citation type="submission" date="2024-01" db="EMBL/GenBank/DDBJ databases">
        <title>The genome of the rayed Mediterranean limpet Patella caerulea (Linnaeus, 1758).</title>
        <authorList>
            <person name="Anh-Thu Weber A."/>
            <person name="Halstead-Nussloch G."/>
        </authorList>
    </citation>
    <scope>NUCLEOTIDE SEQUENCE [LARGE SCALE GENOMIC DNA]</scope>
    <source>
        <strain evidence="8">AATW-2023a</strain>
        <tissue evidence="8">Whole specimen</tissue>
    </source>
</reference>
<evidence type="ECO:0000256" key="1">
    <source>
        <dbReference type="ARBA" id="ARBA00004496"/>
    </source>
</evidence>
<evidence type="ECO:0000259" key="7">
    <source>
        <dbReference type="PROSITE" id="PS50089"/>
    </source>
</evidence>
<dbReference type="PROSITE" id="PS50089">
    <property type="entry name" value="ZF_RING_2"/>
    <property type="match status" value="1"/>
</dbReference>
<dbReference type="InterPro" id="IPR017907">
    <property type="entry name" value="Znf_RING_CS"/>
</dbReference>
<dbReference type="SMART" id="SM00184">
    <property type="entry name" value="RING"/>
    <property type="match status" value="1"/>
</dbReference>
<dbReference type="InterPro" id="IPR013083">
    <property type="entry name" value="Znf_RING/FYVE/PHD"/>
</dbReference>
<keyword evidence="3" id="KW-0479">Metal-binding</keyword>
<dbReference type="Proteomes" id="UP001347796">
    <property type="component" value="Unassembled WGS sequence"/>
</dbReference>
<gene>
    <name evidence="8" type="ORF">SNE40_016156</name>
</gene>
<keyword evidence="2" id="KW-0963">Cytoplasm</keyword>
<sequence>MAEKTDNNNCSICLNVFTDPKSIECGHQFCLKCLEDYVSKVVKNNRFPCPLCREDVTIPDGGVKNLSSTGKPEAKTAASKPCDICRSTPVAEFQCVNCNKCVCSSCKILHDSFFFSDHYVFGINETANIQKGRKIFCSRHKTEKLEFYCCQIICKICMLSFHQDHKTSEICDYGSEDKKELQKLMQQLDEKKVEFQNYSDEINKKIINMNESVRTTCAKIDLQVKTICDDVTRGGDQLKEEIKSMCREEELKMKQIADDTNKLIVQIEKVTENITNILKGDLMYDVVIALRGTQKQRDDCQSHDLTMPCDLKSIFYKGKIIISTLQGMLGTVETSRGPLEYSFSPEVLDTRKDERFYSPVFTIQDRSWYIRARNKSYKNGNTTRNYLDLGMVVHLGDSSTGSYTVKVTMELITKSDSRYTQTLTQTFKPPFGVLTWMETFDYSHLHIYGRTKDDTFTAK</sequence>
<dbReference type="PANTHER" id="PTHR25462:SF296">
    <property type="entry name" value="MEIOTIC P26, ISOFORM F"/>
    <property type="match status" value="1"/>
</dbReference>
<dbReference type="GO" id="GO:0008270">
    <property type="term" value="F:zinc ion binding"/>
    <property type="evidence" value="ECO:0007669"/>
    <property type="project" value="UniProtKB-KW"/>
</dbReference>
<dbReference type="Gene3D" id="3.30.160.60">
    <property type="entry name" value="Classic Zinc Finger"/>
    <property type="match status" value="1"/>
</dbReference>
<evidence type="ECO:0000256" key="2">
    <source>
        <dbReference type="ARBA" id="ARBA00022490"/>
    </source>
</evidence>
<dbReference type="InterPro" id="IPR000315">
    <property type="entry name" value="Znf_B-box"/>
</dbReference>
<evidence type="ECO:0000256" key="6">
    <source>
        <dbReference type="PROSITE-ProRule" id="PRU00175"/>
    </source>
</evidence>
<evidence type="ECO:0000256" key="3">
    <source>
        <dbReference type="ARBA" id="ARBA00022723"/>
    </source>
</evidence>
<comment type="caution">
    <text evidence="8">The sequence shown here is derived from an EMBL/GenBank/DDBJ whole genome shotgun (WGS) entry which is preliminary data.</text>
</comment>
<keyword evidence="5" id="KW-0862">Zinc</keyword>
<dbReference type="InterPro" id="IPR002083">
    <property type="entry name" value="MATH/TRAF_dom"/>
</dbReference>
<dbReference type="GO" id="GO:0005737">
    <property type="term" value="C:cytoplasm"/>
    <property type="evidence" value="ECO:0007669"/>
    <property type="project" value="UniProtKB-SubCell"/>
</dbReference>
<dbReference type="AlphaFoldDB" id="A0AAN8JCT4"/>
<dbReference type="PROSITE" id="PS00518">
    <property type="entry name" value="ZF_RING_1"/>
    <property type="match status" value="1"/>
</dbReference>
<dbReference type="Pfam" id="PF15227">
    <property type="entry name" value="zf-C3HC4_4"/>
    <property type="match status" value="1"/>
</dbReference>
<evidence type="ECO:0000256" key="5">
    <source>
        <dbReference type="ARBA" id="ARBA00022833"/>
    </source>
</evidence>
<protein>
    <recommendedName>
        <fullName evidence="7">RING-type domain-containing protein</fullName>
    </recommendedName>
</protein>
<dbReference type="InterPro" id="IPR047153">
    <property type="entry name" value="TRIM45/56/19-like"/>
</dbReference>
<keyword evidence="4 6" id="KW-0863">Zinc-finger</keyword>
<dbReference type="InterPro" id="IPR001841">
    <property type="entry name" value="Znf_RING"/>
</dbReference>
<dbReference type="SUPFAM" id="SSF57850">
    <property type="entry name" value="RING/U-box"/>
    <property type="match status" value="1"/>
</dbReference>
<feature type="domain" description="RING-type" evidence="7">
    <location>
        <begin position="10"/>
        <end position="53"/>
    </location>
</feature>
<evidence type="ECO:0000313" key="9">
    <source>
        <dbReference type="Proteomes" id="UP001347796"/>
    </source>
</evidence>
<name>A0AAN8JCT4_PATCE</name>
<dbReference type="SMART" id="SM00336">
    <property type="entry name" value="BBOX"/>
    <property type="match status" value="2"/>
</dbReference>
<dbReference type="SUPFAM" id="SSF57845">
    <property type="entry name" value="B-box zinc-binding domain"/>
    <property type="match status" value="1"/>
</dbReference>
<evidence type="ECO:0000256" key="4">
    <source>
        <dbReference type="ARBA" id="ARBA00022771"/>
    </source>
</evidence>
<dbReference type="SUPFAM" id="SSF49599">
    <property type="entry name" value="TRAF domain-like"/>
    <property type="match status" value="1"/>
</dbReference>
<accession>A0AAN8JCT4</accession>
<dbReference type="Pfam" id="PF00643">
    <property type="entry name" value="zf-B_box"/>
    <property type="match status" value="1"/>
</dbReference>